<evidence type="ECO:0000256" key="3">
    <source>
        <dbReference type="ARBA" id="ARBA00023163"/>
    </source>
</evidence>
<dbReference type="Pfam" id="PF12833">
    <property type="entry name" value="HTH_18"/>
    <property type="match status" value="1"/>
</dbReference>
<dbReference type="InterPro" id="IPR050204">
    <property type="entry name" value="AraC_XylS_family_regulators"/>
</dbReference>
<keyword evidence="6" id="KW-1185">Reference proteome</keyword>
<dbReference type="PANTHER" id="PTHR46796">
    <property type="entry name" value="HTH-TYPE TRANSCRIPTIONAL ACTIVATOR RHAS-RELATED"/>
    <property type="match status" value="1"/>
</dbReference>
<feature type="domain" description="HTH araC/xylS-type" evidence="4">
    <location>
        <begin position="215"/>
        <end position="315"/>
    </location>
</feature>
<keyword evidence="2" id="KW-0238">DNA-binding</keyword>
<dbReference type="PANTHER" id="PTHR46796:SF6">
    <property type="entry name" value="ARAC SUBFAMILY"/>
    <property type="match status" value="1"/>
</dbReference>
<reference evidence="5 6" key="1">
    <citation type="submission" date="2024-06" db="EMBL/GenBank/DDBJ databases">
        <title>Sorghum-associated microbial communities from plants grown in Nebraska, USA.</title>
        <authorList>
            <person name="Schachtman D."/>
        </authorList>
    </citation>
    <scope>NUCLEOTIDE SEQUENCE [LARGE SCALE GENOMIC DNA]</scope>
    <source>
        <strain evidence="5 6">2814</strain>
    </source>
</reference>
<keyword evidence="1" id="KW-0805">Transcription regulation</keyword>
<keyword evidence="3" id="KW-0804">Transcription</keyword>
<dbReference type="InterPro" id="IPR018060">
    <property type="entry name" value="HTH_AraC"/>
</dbReference>
<evidence type="ECO:0000256" key="2">
    <source>
        <dbReference type="ARBA" id="ARBA00023125"/>
    </source>
</evidence>
<dbReference type="InterPro" id="IPR009057">
    <property type="entry name" value="Homeodomain-like_sf"/>
</dbReference>
<proteinExistence type="predicted"/>
<evidence type="ECO:0000313" key="6">
    <source>
        <dbReference type="Proteomes" id="UP001549313"/>
    </source>
</evidence>
<evidence type="ECO:0000313" key="5">
    <source>
        <dbReference type="EMBL" id="MET4682223.1"/>
    </source>
</evidence>
<dbReference type="InterPro" id="IPR035418">
    <property type="entry name" value="AraC-bd_2"/>
</dbReference>
<accession>A0ABV2R6K7</accession>
<dbReference type="PROSITE" id="PS01124">
    <property type="entry name" value="HTH_ARAC_FAMILY_2"/>
    <property type="match status" value="1"/>
</dbReference>
<dbReference type="SUPFAM" id="SSF46689">
    <property type="entry name" value="Homeodomain-like"/>
    <property type="match status" value="1"/>
</dbReference>
<evidence type="ECO:0000256" key="1">
    <source>
        <dbReference type="ARBA" id="ARBA00023015"/>
    </source>
</evidence>
<dbReference type="Pfam" id="PF14525">
    <property type="entry name" value="AraC_binding_2"/>
    <property type="match status" value="1"/>
</dbReference>
<comment type="caution">
    <text evidence="5">The sequence shown here is derived from an EMBL/GenBank/DDBJ whole genome shotgun (WGS) entry which is preliminary data.</text>
</comment>
<dbReference type="EMBL" id="JBEPTF010000001">
    <property type="protein sequence ID" value="MET4682223.1"/>
    <property type="molecule type" value="Genomic_DNA"/>
</dbReference>
<dbReference type="Proteomes" id="UP001549313">
    <property type="component" value="Unassembled WGS sequence"/>
</dbReference>
<name>A0ABV2R6K7_9CAUL</name>
<evidence type="ECO:0000259" key="4">
    <source>
        <dbReference type="PROSITE" id="PS01124"/>
    </source>
</evidence>
<organism evidence="5 6">
    <name type="scientific">Brevundimonas faecalis</name>
    <dbReference type="NCBI Taxonomy" id="947378"/>
    <lineage>
        <taxon>Bacteria</taxon>
        <taxon>Pseudomonadati</taxon>
        <taxon>Pseudomonadota</taxon>
        <taxon>Alphaproteobacteria</taxon>
        <taxon>Caulobacterales</taxon>
        <taxon>Caulobacteraceae</taxon>
        <taxon>Brevundimonas</taxon>
    </lineage>
</organism>
<dbReference type="InterPro" id="IPR020449">
    <property type="entry name" value="Tscrpt_reg_AraC-type_HTH"/>
</dbReference>
<sequence>MGLDQGFLPRSVLDTSLLPEHRRVSFWRETATSVWDVSPLADDPFYTRVDAFRAAELMFGAIVSCAQDTERAARRIAADGLDYFMLQFYVKGRRTASARKGEQLLSGGDLLVLDMTQPIVTRSTAYQSIDLVAPRRLLEPLLTSPDAHGGRRLEGARPLVALLRSHVEALYRAGPTMTLAEAEAMQAPTLALAAAALNGGVEREHAAPVRAATWLAVRRYIEDNLTNLRLSADAVALHFGVSRATLYRIMEAQNGFVAYVRRRRLHRCREAMANPANLHRSIADIAADWGFGNAAAFSVTFNRAFGLTPRDFRQRAQQDAGVASPGNGEADWSRWLAAMR</sequence>
<dbReference type="SMART" id="SM00342">
    <property type="entry name" value="HTH_ARAC"/>
    <property type="match status" value="1"/>
</dbReference>
<dbReference type="Gene3D" id="1.10.10.60">
    <property type="entry name" value="Homeodomain-like"/>
    <property type="match status" value="1"/>
</dbReference>
<gene>
    <name evidence="5" type="ORF">ABIE19_000132</name>
</gene>
<protein>
    <submittedName>
        <fullName evidence="5">AraC-like DNA-binding protein</fullName>
    </submittedName>
</protein>
<dbReference type="PRINTS" id="PR00032">
    <property type="entry name" value="HTHARAC"/>
</dbReference>